<keyword evidence="1" id="KW-0547">Nucleotide-binding</keyword>
<dbReference type="PROSITE" id="PS50112">
    <property type="entry name" value="PAS"/>
    <property type="match status" value="1"/>
</dbReference>
<proteinExistence type="predicted"/>
<keyword evidence="6" id="KW-1185">Reference proteome</keyword>
<evidence type="ECO:0000313" key="5">
    <source>
        <dbReference type="EMBL" id="TWH79761.1"/>
    </source>
</evidence>
<dbReference type="InterPro" id="IPR025662">
    <property type="entry name" value="Sigma_54_int_dom_ATP-bd_1"/>
</dbReference>
<accession>A0A562J9A9</accession>
<evidence type="ECO:0000259" key="3">
    <source>
        <dbReference type="PROSITE" id="PS50045"/>
    </source>
</evidence>
<dbReference type="OrthoDB" id="5411866at2"/>
<feature type="domain" description="PAS" evidence="4">
    <location>
        <begin position="210"/>
        <end position="258"/>
    </location>
</feature>
<dbReference type="Gene3D" id="1.10.8.60">
    <property type="match status" value="1"/>
</dbReference>
<sequence length="688" mass="78443">MKKTLAIVSYSVESVNSYYEQIISLFQDNIIVNKICIDDLDMKNTIEADVVLVPSFDMFEKIKNNISKEAGLIFAARTISKSGMDLIRNIEPGTEVVLIDESPEMAEQIITVLYQLGVRHIKLQSYWNIDRNNMHDKTAIILGQTAFVPKDVKNIVNIGNSLLDINSILDLGDRFDLFPLLDKQDIIRTYEEIEPSNVGLLKILGLTNSRESQLEILLQFIDAGVIGIGFDGNVFLYNENAKKIIGLEDEQVINEDGIKLFEQIPFEHVLKTMKSEEEKLVKINGYDVVATVNPIRHSGKLYGAVAIIRKYVDMEKQEHILRRQLIGHGHNAKYNFDDIIGKSNLINECKSIAKRMSKSDSSILVTGETGTGKELFSQAIHNNSKRKKYQFVAVNCGAFPENLLESELFGYEEGAFTGARKGGKPGLFELAHKGTLFLDEITEMPMNLQVKLLRALQERQIVRIGGDRLIDVDIRIIAATNKDIKKLVSKGDFRQDLFYRLNVLPLKIPPLRDRKEDILFLAEYIIKRFKSNFSFTDAAKEMLIEYDWSGNVRELRNCIEYLVNLELDTIDLKDLPFDMHDYFRNEDEGPLQDIMVEFLETAGNNIRKYIFVLDELEKGYLSNKRLGRRSISETAKKKGVFISEQEIRTILINLEKFSMAEIYKGRSGTLITEAGRLTLKHLTMSQNP</sequence>
<dbReference type="SUPFAM" id="SSF52540">
    <property type="entry name" value="P-loop containing nucleoside triphosphate hydrolases"/>
    <property type="match status" value="1"/>
</dbReference>
<dbReference type="InterPro" id="IPR003593">
    <property type="entry name" value="AAA+_ATPase"/>
</dbReference>
<dbReference type="Proteomes" id="UP000315343">
    <property type="component" value="Unassembled WGS sequence"/>
</dbReference>
<dbReference type="InterPro" id="IPR035965">
    <property type="entry name" value="PAS-like_dom_sf"/>
</dbReference>
<dbReference type="InterPro" id="IPR000014">
    <property type="entry name" value="PAS"/>
</dbReference>
<dbReference type="PROSITE" id="PS50045">
    <property type="entry name" value="SIGMA54_INTERACT_4"/>
    <property type="match status" value="1"/>
</dbReference>
<dbReference type="FunFam" id="3.40.50.300:FF:000006">
    <property type="entry name" value="DNA-binding transcriptional regulator NtrC"/>
    <property type="match status" value="1"/>
</dbReference>
<dbReference type="Gene3D" id="3.40.50.300">
    <property type="entry name" value="P-loop containing nucleotide triphosphate hydrolases"/>
    <property type="match status" value="1"/>
</dbReference>
<dbReference type="CDD" id="cd00009">
    <property type="entry name" value="AAA"/>
    <property type="match status" value="1"/>
</dbReference>
<dbReference type="SMART" id="SM00382">
    <property type="entry name" value="AAA"/>
    <property type="match status" value="1"/>
</dbReference>
<dbReference type="SUPFAM" id="SSF55785">
    <property type="entry name" value="PYP-like sensor domain (PAS domain)"/>
    <property type="match status" value="1"/>
</dbReference>
<dbReference type="InterPro" id="IPR002078">
    <property type="entry name" value="Sigma_54_int"/>
</dbReference>
<organism evidence="5 6">
    <name type="scientific">Sedimentibacter saalensis</name>
    <dbReference type="NCBI Taxonomy" id="130788"/>
    <lineage>
        <taxon>Bacteria</taxon>
        <taxon>Bacillati</taxon>
        <taxon>Bacillota</taxon>
        <taxon>Tissierellia</taxon>
        <taxon>Sedimentibacter</taxon>
    </lineage>
</organism>
<dbReference type="Pfam" id="PF00158">
    <property type="entry name" value="Sigma54_activat"/>
    <property type="match status" value="1"/>
</dbReference>
<dbReference type="Gene3D" id="3.30.450.20">
    <property type="entry name" value="PAS domain"/>
    <property type="match status" value="1"/>
</dbReference>
<dbReference type="AlphaFoldDB" id="A0A562J9A9"/>
<dbReference type="InterPro" id="IPR058031">
    <property type="entry name" value="AAA_lid_NorR"/>
</dbReference>
<comment type="caution">
    <text evidence="5">The sequence shown here is derived from an EMBL/GenBank/DDBJ whole genome shotgun (WGS) entry which is preliminary data.</text>
</comment>
<keyword evidence="2" id="KW-0067">ATP-binding</keyword>
<dbReference type="PANTHER" id="PTHR32071">
    <property type="entry name" value="TRANSCRIPTIONAL REGULATORY PROTEIN"/>
    <property type="match status" value="1"/>
</dbReference>
<dbReference type="GO" id="GO:0006355">
    <property type="term" value="P:regulation of DNA-templated transcription"/>
    <property type="evidence" value="ECO:0007669"/>
    <property type="project" value="InterPro"/>
</dbReference>
<dbReference type="InterPro" id="IPR025943">
    <property type="entry name" value="Sigma_54_int_dom_ATP-bd_2"/>
</dbReference>
<reference evidence="5 6" key="1">
    <citation type="submission" date="2019-07" db="EMBL/GenBank/DDBJ databases">
        <title>Genomic Encyclopedia of Type Strains, Phase I: the one thousand microbial genomes (KMG-I) project.</title>
        <authorList>
            <person name="Kyrpides N."/>
        </authorList>
    </citation>
    <scope>NUCLEOTIDE SEQUENCE [LARGE SCALE GENOMIC DNA]</scope>
    <source>
        <strain evidence="5 6">DSM 13558</strain>
    </source>
</reference>
<feature type="domain" description="Sigma-54 factor interaction" evidence="3">
    <location>
        <begin position="339"/>
        <end position="564"/>
    </location>
</feature>
<gene>
    <name evidence="5" type="ORF">LY60_02080</name>
</gene>
<dbReference type="InterPro" id="IPR027417">
    <property type="entry name" value="P-loop_NTPase"/>
</dbReference>
<dbReference type="PROSITE" id="PS00676">
    <property type="entry name" value="SIGMA54_INTERACT_2"/>
    <property type="match status" value="1"/>
</dbReference>
<dbReference type="PROSITE" id="PS00675">
    <property type="entry name" value="SIGMA54_INTERACT_1"/>
    <property type="match status" value="1"/>
</dbReference>
<name>A0A562J9A9_9FIRM</name>
<evidence type="ECO:0000313" key="6">
    <source>
        <dbReference type="Proteomes" id="UP000315343"/>
    </source>
</evidence>
<evidence type="ECO:0000256" key="1">
    <source>
        <dbReference type="ARBA" id="ARBA00022741"/>
    </source>
</evidence>
<dbReference type="EMBL" id="VLKH01000005">
    <property type="protein sequence ID" value="TWH79761.1"/>
    <property type="molecule type" value="Genomic_DNA"/>
</dbReference>
<evidence type="ECO:0000259" key="4">
    <source>
        <dbReference type="PROSITE" id="PS50112"/>
    </source>
</evidence>
<dbReference type="PANTHER" id="PTHR32071:SF57">
    <property type="entry name" value="C4-DICARBOXYLATE TRANSPORT TRANSCRIPTIONAL REGULATORY PROTEIN DCTD"/>
    <property type="match status" value="1"/>
</dbReference>
<protein>
    <submittedName>
        <fullName evidence="5">Transcriptional regulator with PAS, ATPase and Fis domain</fullName>
    </submittedName>
</protein>
<dbReference type="GO" id="GO:0005524">
    <property type="term" value="F:ATP binding"/>
    <property type="evidence" value="ECO:0007669"/>
    <property type="project" value="UniProtKB-KW"/>
</dbReference>
<evidence type="ECO:0000256" key="2">
    <source>
        <dbReference type="ARBA" id="ARBA00022840"/>
    </source>
</evidence>
<dbReference type="Pfam" id="PF25601">
    <property type="entry name" value="AAA_lid_14"/>
    <property type="match status" value="1"/>
</dbReference>
<dbReference type="RefSeq" id="WP_145083021.1">
    <property type="nucleotide sequence ID" value="NZ_DAMBUX010000001.1"/>
</dbReference>